<dbReference type="InterPro" id="IPR023214">
    <property type="entry name" value="HAD_sf"/>
</dbReference>
<reference evidence="2 3" key="1">
    <citation type="journal article" date="2014" name="PLoS ONE">
        <title>De novo Genome Assembly of the Fungal Plant Pathogen Pyrenophora semeniperda.</title>
        <authorList>
            <person name="Soliai M.M."/>
            <person name="Meyer S.E."/>
            <person name="Udall J.A."/>
            <person name="Elzinga D.E."/>
            <person name="Hermansen R.A."/>
            <person name="Bodily P.M."/>
            <person name="Hart A.A."/>
            <person name="Coleman C.E."/>
        </authorList>
    </citation>
    <scope>NUCLEOTIDE SEQUENCE [LARGE SCALE GENOMIC DNA]</scope>
    <source>
        <strain evidence="2 3">CCB06</strain>
        <tissue evidence="2">Mycelium</tissue>
    </source>
</reference>
<accession>A0A3M7LVW6</accession>
<sequence>MPESARKSDRLSYRDNQIAKMPGITKQTQQRTLILDLGDVLFHWSARNLTTFSPQEFHAVILSPTWAEYESGRVTEDEALSLIGKELSIKPSDIAEALSQCRKTLRVDQELVTQLKELKEELKGQLKVYAMTNITKEDFARLKAILPDWSLFDKEFTSFEAGMTKFELGFFEHVMNSVGVSNPSTVIFVDDKLGNVNRARSFGIHGIVFTSAPALMLPDDIDDTSAYLLAFSPPAASANPLLDRILKHRNAKEGLAMIYLCDNRPRIDAFVMVNAIRAFYHYNRGADVQPELNYVRRILVNRGYIEGTEMYVSGEPFLYFLACLIHDNPTAPEIQALREPTAAALRWYVNSRGDSFCVAARVLACQKIGVDPQSDVAYLKGLQEADGGWEMGWVCKFGRSKKRIGNRTLPTAWAIKALEQEPRQYQDGSIKMAVMRARSSSGPLANEMDGLEMSIIIDNTHAQSRLLKEHHINLLERTSRSLHTKEIRQRDKRSANDGPDPKVVTANMIETDRCNHDNDEVGKPVGKDADGCGFVAYTKGLDLSRVGPGYGQDAEGEAVEVEKDKGDGCGGAGEAILG</sequence>
<dbReference type="PANTHER" id="PTHR43611">
    <property type="entry name" value="ALPHA-D-GLUCOSE 1-PHOSPHATE PHOSPHATASE"/>
    <property type="match status" value="1"/>
</dbReference>
<dbReference type="InterPro" id="IPR023198">
    <property type="entry name" value="PGP-like_dom2"/>
</dbReference>
<dbReference type="InterPro" id="IPR036412">
    <property type="entry name" value="HAD-like_sf"/>
</dbReference>
<dbReference type="Proteomes" id="UP000265663">
    <property type="component" value="Unassembled WGS sequence"/>
</dbReference>
<feature type="region of interest" description="Disordered" evidence="1">
    <location>
        <begin position="483"/>
        <end position="503"/>
    </location>
</feature>
<dbReference type="GO" id="GO:0016787">
    <property type="term" value="F:hydrolase activity"/>
    <property type="evidence" value="ECO:0007669"/>
    <property type="project" value="UniProtKB-KW"/>
</dbReference>
<evidence type="ECO:0000313" key="3">
    <source>
        <dbReference type="Proteomes" id="UP000265663"/>
    </source>
</evidence>
<name>A0A3M7LVW6_9PLEO</name>
<gene>
    <name evidence="2" type="ORF">GMOD_00001688</name>
</gene>
<keyword evidence="3" id="KW-1185">Reference proteome</keyword>
<proteinExistence type="predicted"/>
<dbReference type="PANTHER" id="PTHR43611:SF3">
    <property type="entry name" value="FLAVIN MONONUCLEOTIDE HYDROLASE 1, CHLOROPLATIC"/>
    <property type="match status" value="1"/>
</dbReference>
<evidence type="ECO:0000313" key="2">
    <source>
        <dbReference type="EMBL" id="RMZ66364.1"/>
    </source>
</evidence>
<feature type="compositionally biased region" description="Basic and acidic residues" evidence="1">
    <location>
        <begin position="483"/>
        <end position="495"/>
    </location>
</feature>
<dbReference type="SUPFAM" id="SSF48239">
    <property type="entry name" value="Terpenoid cyclases/Protein prenyltransferases"/>
    <property type="match status" value="1"/>
</dbReference>
<dbReference type="InterPro" id="IPR008930">
    <property type="entry name" value="Terpenoid_cyclase/PrenylTrfase"/>
</dbReference>
<evidence type="ECO:0000256" key="1">
    <source>
        <dbReference type="SAM" id="MobiDB-lite"/>
    </source>
</evidence>
<organism evidence="2 3">
    <name type="scientific">Pyrenophora seminiperda CCB06</name>
    <dbReference type="NCBI Taxonomy" id="1302712"/>
    <lineage>
        <taxon>Eukaryota</taxon>
        <taxon>Fungi</taxon>
        <taxon>Dikarya</taxon>
        <taxon>Ascomycota</taxon>
        <taxon>Pezizomycotina</taxon>
        <taxon>Dothideomycetes</taxon>
        <taxon>Pleosporomycetidae</taxon>
        <taxon>Pleosporales</taxon>
        <taxon>Pleosporineae</taxon>
        <taxon>Pleosporaceae</taxon>
        <taxon>Pyrenophora</taxon>
    </lineage>
</organism>
<dbReference type="Gene3D" id="3.40.50.1000">
    <property type="entry name" value="HAD superfamily/HAD-like"/>
    <property type="match status" value="1"/>
</dbReference>
<dbReference type="EMBL" id="KE747809">
    <property type="protein sequence ID" value="RMZ66364.1"/>
    <property type="molecule type" value="Genomic_DNA"/>
</dbReference>
<dbReference type="OrthoDB" id="2012566at2759"/>
<dbReference type="SUPFAM" id="SSF56784">
    <property type="entry name" value="HAD-like"/>
    <property type="match status" value="1"/>
</dbReference>
<keyword evidence="2" id="KW-0378">Hydrolase</keyword>
<dbReference type="Gene3D" id="1.10.150.240">
    <property type="entry name" value="Putative phosphatase, domain 2"/>
    <property type="match status" value="1"/>
</dbReference>
<dbReference type="AlphaFoldDB" id="A0A3M7LVW6"/>
<protein>
    <submittedName>
        <fullName evidence="2">HAD-superfamily hydrolase subfamily IA variant 3</fullName>
    </submittedName>
</protein>